<dbReference type="OrthoDB" id="9779630at2"/>
<comment type="caution">
    <text evidence="4">The sequence shown here is derived from an EMBL/GenBank/DDBJ whole genome shotgun (WGS) entry which is preliminary data.</text>
</comment>
<dbReference type="GO" id="GO:0009271">
    <property type="term" value="P:phage shock"/>
    <property type="evidence" value="ECO:0007669"/>
    <property type="project" value="TreeGrafter"/>
</dbReference>
<dbReference type="AlphaFoldDB" id="A0A255YW81"/>
<comment type="similarity">
    <text evidence="1">Belongs to the PspA/Vipp/IM30 family.</text>
</comment>
<protein>
    <recommendedName>
        <fullName evidence="6">Phage shock protein PspA</fullName>
    </recommendedName>
</protein>
<dbReference type="Proteomes" id="UP000216998">
    <property type="component" value="Unassembled WGS sequence"/>
</dbReference>
<keyword evidence="5" id="KW-1185">Reference proteome</keyword>
<evidence type="ECO:0000256" key="1">
    <source>
        <dbReference type="ARBA" id="ARBA00043985"/>
    </source>
</evidence>
<dbReference type="Pfam" id="PF04012">
    <property type="entry name" value="PspA_IM30"/>
    <property type="match status" value="1"/>
</dbReference>
<evidence type="ECO:0000256" key="2">
    <source>
        <dbReference type="SAM" id="Coils"/>
    </source>
</evidence>
<accession>A0A255YW81</accession>
<keyword evidence="2" id="KW-0175">Coiled coil</keyword>
<proteinExistence type="inferred from homology"/>
<dbReference type="PANTHER" id="PTHR31088:SF6">
    <property type="entry name" value="PHAGE SHOCK PROTEIN A"/>
    <property type="match status" value="1"/>
</dbReference>
<gene>
    <name evidence="4" type="ORF">CHU95_13630</name>
</gene>
<sequence>MAEIPRFLVRSELGTPFALISAWLKRPPTFEPDGDNNDHDDFLRQARRPHQRGHRRLKPVQLDRNGPGPLCGRGHGPDAEHPALICSSSSNPLIPPVSEGAPKMGLIDRLGDVINANLSSLLDRSADPEQTLNQAIREMEDTLSEVRCGTVRMIAEKKELAANWRAAEFEMLEWERKAEIALAHNREDLARAALGAKEEIRRAAAPAEAEIKALEAAIARMTEDARALEDKLAEAHARRRSLATRYRGAVDRLRARTSLYDGRLDEALARSRELEREIDHVEAAGEALSMGRPRSLKDEFATLEAKGRVEDELAALKKRVAERGAAS</sequence>
<feature type="coiled-coil region" evidence="2">
    <location>
        <begin position="197"/>
        <end position="284"/>
    </location>
</feature>
<dbReference type="InterPro" id="IPR007157">
    <property type="entry name" value="PspA_VIPP1"/>
</dbReference>
<evidence type="ECO:0000313" key="4">
    <source>
        <dbReference type="EMBL" id="OYQ33441.1"/>
    </source>
</evidence>
<feature type="compositionally biased region" description="Basic residues" evidence="3">
    <location>
        <begin position="45"/>
        <end position="58"/>
    </location>
</feature>
<reference evidence="4 5" key="1">
    <citation type="submission" date="2017-07" db="EMBL/GenBank/DDBJ databases">
        <title>Niveispirillum cyanobacteriorum sp. nov., isolated from cyanobacterial aggregates in a eutrophic lake.</title>
        <authorList>
            <person name="Cai H."/>
        </authorList>
    </citation>
    <scope>NUCLEOTIDE SEQUENCE [LARGE SCALE GENOMIC DNA]</scope>
    <source>
        <strain evidence="5">TH1-14</strain>
    </source>
</reference>
<feature type="region of interest" description="Disordered" evidence="3">
    <location>
        <begin position="30"/>
        <end position="76"/>
    </location>
</feature>
<organism evidence="4 5">
    <name type="scientific">Niveispirillum lacus</name>
    <dbReference type="NCBI Taxonomy" id="1981099"/>
    <lineage>
        <taxon>Bacteria</taxon>
        <taxon>Pseudomonadati</taxon>
        <taxon>Pseudomonadota</taxon>
        <taxon>Alphaproteobacteria</taxon>
        <taxon>Rhodospirillales</taxon>
        <taxon>Azospirillaceae</taxon>
        <taxon>Niveispirillum</taxon>
    </lineage>
</organism>
<dbReference type="PANTHER" id="PTHR31088">
    <property type="entry name" value="MEMBRANE-ASSOCIATED PROTEIN VIPP1, CHLOROPLASTIC"/>
    <property type="match status" value="1"/>
</dbReference>
<evidence type="ECO:0000256" key="3">
    <source>
        <dbReference type="SAM" id="MobiDB-lite"/>
    </source>
</evidence>
<evidence type="ECO:0008006" key="6">
    <source>
        <dbReference type="Google" id="ProtNLM"/>
    </source>
</evidence>
<name>A0A255YW81_9PROT</name>
<evidence type="ECO:0000313" key="5">
    <source>
        <dbReference type="Proteomes" id="UP000216998"/>
    </source>
</evidence>
<dbReference type="EMBL" id="NOXU01000030">
    <property type="protein sequence ID" value="OYQ33441.1"/>
    <property type="molecule type" value="Genomic_DNA"/>
</dbReference>
<dbReference type="GO" id="GO:0005829">
    <property type="term" value="C:cytosol"/>
    <property type="evidence" value="ECO:0007669"/>
    <property type="project" value="TreeGrafter"/>
</dbReference>